<comment type="caution">
    <text evidence="4">The sequence shown here is derived from an EMBL/GenBank/DDBJ whole genome shotgun (WGS) entry which is preliminary data.</text>
</comment>
<gene>
    <name evidence="4" type="primary">ANP1</name>
    <name evidence="4" type="ORF">SEUCBS140593_001127</name>
</gene>
<feature type="transmembrane region" description="Helical" evidence="3">
    <location>
        <begin position="57"/>
        <end position="75"/>
    </location>
</feature>
<evidence type="ECO:0000313" key="4">
    <source>
        <dbReference type="EMBL" id="CAK7211287.1"/>
    </source>
</evidence>
<keyword evidence="3" id="KW-0812">Transmembrane</keyword>
<feature type="region of interest" description="Disordered" evidence="2">
    <location>
        <begin position="23"/>
        <end position="49"/>
    </location>
</feature>
<dbReference type="Pfam" id="PF03452">
    <property type="entry name" value="Anp1"/>
    <property type="match status" value="1"/>
</dbReference>
<dbReference type="PANTHER" id="PTHR43083">
    <property type="entry name" value="MANNAN POLYMERASE II"/>
    <property type="match status" value="1"/>
</dbReference>
<dbReference type="Proteomes" id="UP001642482">
    <property type="component" value="Unassembled WGS sequence"/>
</dbReference>
<reference evidence="4 5" key="1">
    <citation type="submission" date="2024-01" db="EMBL/GenBank/DDBJ databases">
        <authorList>
            <person name="Allen C."/>
            <person name="Tagirdzhanova G."/>
        </authorList>
    </citation>
    <scope>NUCLEOTIDE SEQUENCE [LARGE SCALE GENOMIC DNA]</scope>
</reference>
<keyword evidence="3" id="KW-1133">Transmembrane helix</keyword>
<dbReference type="EMBL" id="CAWUHD010000006">
    <property type="protein sequence ID" value="CAK7211287.1"/>
    <property type="molecule type" value="Genomic_DNA"/>
</dbReference>
<evidence type="ECO:0000256" key="2">
    <source>
        <dbReference type="SAM" id="MobiDB-lite"/>
    </source>
</evidence>
<proteinExistence type="inferred from homology"/>
<feature type="region of interest" description="Disordered" evidence="2">
    <location>
        <begin position="412"/>
        <end position="435"/>
    </location>
</feature>
<dbReference type="InterPro" id="IPR029044">
    <property type="entry name" value="Nucleotide-diphossugar_trans"/>
</dbReference>
<sequence>MLPSYAGQGSKVTPRHHAAAASFSNGYPRSSSNTLEFSPHRFQPRNSPPSLRRRRKLLVRLAIIAAVFVFGLYVWPASPVLSLFSLNLFSSGDRVQLETVRYYDLSNVQGTARGWEREERILLCVPLRDAEAHLPMFFSHLRNFTYPHHLIDLAFLVSDSKDHTLDMLVKNLETIQADTDSSEHFGEISILEKDFGQKVNQDVESRHGFAAQASRRKLMAQARNWLLSASLRPYHSWVYWRDVDVETAPFTILEDLMRHNKDVIVPNVWRPLPDWLGGEQPYDLNSWQESETALALADTLDEDAVIVEGYAEYATWRPHLAYLRDPYGDPDMEMEIDGVGGVSILAKALVFRHGVHFPAFSFEKHAETEGFGKMARRMGFSVVGLPHYTIWHLYEPSLDDIRHMEEMEAERIAREQEEKEKAEKAEKMKKTFGDAGGQWEKDKAALQDIVIEDPAAAPAAGAAAGAGAPVGGAPAAGAAAGGAPPAAAAPAAAAAGGDTLVGAAGAAAPAGAAAAAAPAGGGAAAAPAAAAGAAGAGAAAAPGGVPAAGVPAGGVAAVDAAVPNKAVPVVGEKVAAPADAKDAGKVIL</sequence>
<accession>A0ABP0AVJ0</accession>
<feature type="compositionally biased region" description="Basic and acidic residues" evidence="2">
    <location>
        <begin position="412"/>
        <end position="432"/>
    </location>
</feature>
<keyword evidence="5" id="KW-1185">Reference proteome</keyword>
<feature type="compositionally biased region" description="Polar residues" evidence="2">
    <location>
        <begin position="23"/>
        <end position="36"/>
    </location>
</feature>
<evidence type="ECO:0000313" key="5">
    <source>
        <dbReference type="Proteomes" id="UP001642482"/>
    </source>
</evidence>
<keyword evidence="3" id="KW-0472">Membrane</keyword>
<evidence type="ECO:0000256" key="1">
    <source>
        <dbReference type="ARBA" id="ARBA00037964"/>
    </source>
</evidence>
<name>A0ABP0AVJ0_9PEZI</name>
<protein>
    <submittedName>
        <fullName evidence="4">Mannan polymerase II complex anp1 subunit</fullName>
    </submittedName>
</protein>
<dbReference type="PANTHER" id="PTHR43083:SF2">
    <property type="entry name" value="MANNAN POLYMERASE II COMPLEX ANP1 SUBUNIT"/>
    <property type="match status" value="1"/>
</dbReference>
<dbReference type="SUPFAM" id="SSF53448">
    <property type="entry name" value="Nucleotide-diphospho-sugar transferases"/>
    <property type="match status" value="1"/>
</dbReference>
<dbReference type="Gene3D" id="3.90.550.10">
    <property type="entry name" value="Spore Coat Polysaccharide Biosynthesis Protein SpsA, Chain A"/>
    <property type="match status" value="1"/>
</dbReference>
<evidence type="ECO:0000256" key="3">
    <source>
        <dbReference type="SAM" id="Phobius"/>
    </source>
</evidence>
<dbReference type="InterPro" id="IPR052086">
    <property type="entry name" value="Mannan_Polymerase_Subunit"/>
</dbReference>
<comment type="similarity">
    <text evidence="1">Belongs to the ANP1/MMN9/VAN1 family.</text>
</comment>
<organism evidence="4 5">
    <name type="scientific">Sporothrix eucalyptigena</name>
    <dbReference type="NCBI Taxonomy" id="1812306"/>
    <lineage>
        <taxon>Eukaryota</taxon>
        <taxon>Fungi</taxon>
        <taxon>Dikarya</taxon>
        <taxon>Ascomycota</taxon>
        <taxon>Pezizomycotina</taxon>
        <taxon>Sordariomycetes</taxon>
        <taxon>Sordariomycetidae</taxon>
        <taxon>Ophiostomatales</taxon>
        <taxon>Ophiostomataceae</taxon>
        <taxon>Sporothrix</taxon>
    </lineage>
</organism>